<gene>
    <name evidence="2" type="ORF">EYF80_037902</name>
</gene>
<comment type="caution">
    <text evidence="2">The sequence shown here is derived from an EMBL/GenBank/DDBJ whole genome shotgun (WGS) entry which is preliminary data.</text>
</comment>
<dbReference type="EMBL" id="SRLO01000567">
    <property type="protein sequence ID" value="TNN51876.1"/>
    <property type="molecule type" value="Genomic_DNA"/>
</dbReference>
<feature type="region of interest" description="Disordered" evidence="1">
    <location>
        <begin position="52"/>
        <end position="71"/>
    </location>
</feature>
<reference evidence="2 3" key="1">
    <citation type="submission" date="2019-03" db="EMBL/GenBank/DDBJ databases">
        <title>First draft genome of Liparis tanakae, snailfish: a comprehensive survey of snailfish specific genes.</title>
        <authorList>
            <person name="Kim W."/>
            <person name="Song I."/>
            <person name="Jeong J.-H."/>
            <person name="Kim D."/>
            <person name="Kim S."/>
            <person name="Ryu S."/>
            <person name="Song J.Y."/>
            <person name="Lee S.K."/>
        </authorList>
    </citation>
    <scope>NUCLEOTIDE SEQUENCE [LARGE SCALE GENOMIC DNA]</scope>
    <source>
        <tissue evidence="2">Muscle</tissue>
    </source>
</reference>
<dbReference type="AlphaFoldDB" id="A0A4Z2GE77"/>
<evidence type="ECO:0000313" key="2">
    <source>
        <dbReference type="EMBL" id="TNN51876.1"/>
    </source>
</evidence>
<protein>
    <submittedName>
        <fullName evidence="2">Uncharacterized protein</fullName>
    </submittedName>
</protein>
<name>A0A4Z2GE77_9TELE</name>
<evidence type="ECO:0000313" key="3">
    <source>
        <dbReference type="Proteomes" id="UP000314294"/>
    </source>
</evidence>
<proteinExistence type="predicted"/>
<sequence>MTCQETACSIIRAHGLEHEELSSGHTELKYVGHVFLNAAHQTPSCTVLAAAVTPRPTTPSPPDPARSAGAPAGVKQTLYSINVEDSMSLCLI</sequence>
<organism evidence="2 3">
    <name type="scientific">Liparis tanakae</name>
    <name type="common">Tanaka's snailfish</name>
    <dbReference type="NCBI Taxonomy" id="230148"/>
    <lineage>
        <taxon>Eukaryota</taxon>
        <taxon>Metazoa</taxon>
        <taxon>Chordata</taxon>
        <taxon>Craniata</taxon>
        <taxon>Vertebrata</taxon>
        <taxon>Euteleostomi</taxon>
        <taxon>Actinopterygii</taxon>
        <taxon>Neopterygii</taxon>
        <taxon>Teleostei</taxon>
        <taxon>Neoteleostei</taxon>
        <taxon>Acanthomorphata</taxon>
        <taxon>Eupercaria</taxon>
        <taxon>Perciformes</taxon>
        <taxon>Cottioidei</taxon>
        <taxon>Cottales</taxon>
        <taxon>Liparidae</taxon>
        <taxon>Liparis</taxon>
    </lineage>
</organism>
<dbReference type="Proteomes" id="UP000314294">
    <property type="component" value="Unassembled WGS sequence"/>
</dbReference>
<evidence type="ECO:0000256" key="1">
    <source>
        <dbReference type="SAM" id="MobiDB-lite"/>
    </source>
</evidence>
<accession>A0A4Z2GE77</accession>
<keyword evidence="3" id="KW-1185">Reference proteome</keyword>